<dbReference type="PATRIC" id="fig|1121439.3.peg.2948"/>
<dbReference type="EMBL" id="ATHI01000032">
    <property type="protein sequence ID" value="EPR30421.1"/>
    <property type="molecule type" value="Genomic_DNA"/>
</dbReference>
<dbReference type="RefSeq" id="WP_020888257.1">
    <property type="nucleotide sequence ID" value="NZ_ATHI01000032.1"/>
</dbReference>
<evidence type="ECO:0000313" key="6">
    <source>
        <dbReference type="Proteomes" id="UP000014975"/>
    </source>
</evidence>
<dbReference type="GO" id="GO:0008080">
    <property type="term" value="F:N-acetyltransferase activity"/>
    <property type="evidence" value="ECO:0007669"/>
    <property type="project" value="InterPro"/>
</dbReference>
<dbReference type="InterPro" id="IPR000182">
    <property type="entry name" value="GNAT_dom"/>
</dbReference>
<dbReference type="PANTHER" id="PTHR43877">
    <property type="entry name" value="AMINOALKYLPHOSPHONATE N-ACETYLTRANSFERASE-RELATED-RELATED"/>
    <property type="match status" value="1"/>
</dbReference>
<accession>S7T1J6</accession>
<keyword evidence="6" id="KW-1185">Reference proteome</keyword>
<dbReference type="InterPro" id="IPR050832">
    <property type="entry name" value="Bact_Acetyltransf"/>
</dbReference>
<comment type="caution">
    <text evidence="5">The sequence shown here is derived from an EMBL/GenBank/DDBJ whole genome shotgun (WGS) entry which is preliminary data.</text>
</comment>
<dbReference type="eggNOG" id="COG0456">
    <property type="taxonomic scope" value="Bacteria"/>
</dbReference>
<dbReference type="InterPro" id="IPR016181">
    <property type="entry name" value="Acyl_CoA_acyltransferase"/>
</dbReference>
<evidence type="ECO:0000256" key="3">
    <source>
        <dbReference type="SAM" id="MobiDB-lite"/>
    </source>
</evidence>
<evidence type="ECO:0000259" key="4">
    <source>
        <dbReference type="PROSITE" id="PS51186"/>
    </source>
</evidence>
<feature type="domain" description="N-acetyltransferase" evidence="4">
    <location>
        <begin position="13"/>
        <end position="158"/>
    </location>
</feature>
<sequence>MVTTPQHDVRPKASVVRLTPEDAPDLARLERACFSHPWTEEQLAYGLRERVLHVFGLRESGSELVGYCSFYAVADEAEIVNIAVIPQLRRMGFGRTLLGAMLQNAAELCINRVFLEVRRSNAAAIGLYEAHGFARTGVRTRYYPDTNEDALVMTLEMPHAPSGQSGQPAWPRHGNQGRDDEKS</sequence>
<protein>
    <submittedName>
        <fullName evidence="5">Ribosomal-protein-alanine acetyltransferase</fullName>
    </submittedName>
</protein>
<dbReference type="PROSITE" id="PS51186">
    <property type="entry name" value="GNAT"/>
    <property type="match status" value="1"/>
</dbReference>
<proteinExistence type="predicted"/>
<evidence type="ECO:0000256" key="2">
    <source>
        <dbReference type="ARBA" id="ARBA00023315"/>
    </source>
</evidence>
<evidence type="ECO:0000313" key="5">
    <source>
        <dbReference type="EMBL" id="EPR30421.1"/>
    </source>
</evidence>
<reference evidence="5 6" key="1">
    <citation type="journal article" date="2013" name="Genome Announc.">
        <title>Draft genome sequences for three mercury-methylating, sulfate-reducing bacteria.</title>
        <authorList>
            <person name="Brown S.D."/>
            <person name="Hurt R.A.Jr."/>
            <person name="Gilmour C.C."/>
            <person name="Elias D.A."/>
        </authorList>
    </citation>
    <scope>NUCLEOTIDE SEQUENCE [LARGE SCALE GENOMIC DNA]</scope>
    <source>
        <strain evidence="5 6">DSM 16529</strain>
    </source>
</reference>
<organism evidence="5 6">
    <name type="scientific">Alkalidesulfovibrio alkalitolerans DSM 16529</name>
    <dbReference type="NCBI Taxonomy" id="1121439"/>
    <lineage>
        <taxon>Bacteria</taxon>
        <taxon>Pseudomonadati</taxon>
        <taxon>Thermodesulfobacteriota</taxon>
        <taxon>Desulfovibrionia</taxon>
        <taxon>Desulfovibrionales</taxon>
        <taxon>Desulfovibrionaceae</taxon>
        <taxon>Alkalidesulfovibrio</taxon>
    </lineage>
</organism>
<dbReference type="NCBIfam" id="TIGR01575">
    <property type="entry name" value="rimI"/>
    <property type="match status" value="1"/>
</dbReference>
<dbReference type="AlphaFoldDB" id="S7T1J6"/>
<dbReference type="STRING" id="1121439.dsat_1561"/>
<evidence type="ECO:0000256" key="1">
    <source>
        <dbReference type="ARBA" id="ARBA00022679"/>
    </source>
</evidence>
<keyword evidence="2" id="KW-0012">Acyltransferase</keyword>
<dbReference type="OrthoDB" id="529907at2"/>
<dbReference type="InterPro" id="IPR006464">
    <property type="entry name" value="AcTrfase_RimI/Ard1"/>
</dbReference>
<keyword evidence="1 5" id="KW-0808">Transferase</keyword>
<dbReference type="Pfam" id="PF00583">
    <property type="entry name" value="Acetyltransf_1"/>
    <property type="match status" value="1"/>
</dbReference>
<feature type="region of interest" description="Disordered" evidence="3">
    <location>
        <begin position="158"/>
        <end position="183"/>
    </location>
</feature>
<dbReference type="SUPFAM" id="SSF55729">
    <property type="entry name" value="Acyl-CoA N-acyltransferases (Nat)"/>
    <property type="match status" value="1"/>
</dbReference>
<dbReference type="Proteomes" id="UP000014975">
    <property type="component" value="Unassembled WGS sequence"/>
</dbReference>
<dbReference type="CDD" id="cd04301">
    <property type="entry name" value="NAT_SF"/>
    <property type="match status" value="1"/>
</dbReference>
<name>S7T1J6_9BACT</name>
<dbReference type="Gene3D" id="3.40.630.30">
    <property type="match status" value="1"/>
</dbReference>
<gene>
    <name evidence="5" type="ORF">dsat_1561</name>
</gene>